<evidence type="ECO:0000313" key="7">
    <source>
        <dbReference type="Proteomes" id="UP000294886"/>
    </source>
</evidence>
<evidence type="ECO:0000256" key="4">
    <source>
        <dbReference type="HAMAP-Rule" id="MF_00849"/>
    </source>
</evidence>
<name>A0A4V2S983_9THEO</name>
<dbReference type="EC" id="3.6.5.-" evidence="4"/>
<dbReference type="CDD" id="cd01891">
    <property type="entry name" value="TypA_BipA"/>
    <property type="match status" value="1"/>
</dbReference>
<sequence length="606" mass="68128">MRAVREDVRNVAIIAHVDHGKTTLVDAMLKQSGIFRWNEKIEERILDFNDLERERGITILAKNTAVRYKDVKINIVDTPGHADFSGEVERVLKMVDGVLLLVDSFEGPMPQTRFVLSKALELDLKPIVVISKIDRPDARPNEVIDEVFDLFIELGANDDQIDFPVVYTSGKGGIAKLDLKEESYDLRPLFETIIKYIPAPSGDIEGPFQLIVTTLDYDDYIGRIAIGKVVRGRIKAGEEVAICKRDGSIQKFNINNIYQFEGLKRVPVEEAKLGDIVAVSGISDIEIGETIADKDNPEPVDFVKIEEPTVSMTFSVNTSPFAGTEGKYVTSRHLRERLFKELETNVALRVEETDSPDSFKVSGRGELHLSILIETMRREGYELQVSKPTVIFKEVNGVKMEPIELLTVDIPEEYMGVVMEKLGPRKAELMDMHTLKPGTIRLKFKIPTRGLIGYRSEFLTDTKGNGIMTSVFYGYEPYKGEIPSRSRGALVAFETGIATTYGLYHAQERGTLFIEPGTKVYEGMVVGMNSRSGDIEVNVCKKKHVTNLRSATAEEALRLSPVKKMTLEEALEFIDNDELVEVTPQSIRIRKKILDSQQRYKSAKQK</sequence>
<evidence type="ECO:0000313" key="6">
    <source>
        <dbReference type="EMBL" id="TCO66880.1"/>
    </source>
</evidence>
<dbReference type="NCBIfam" id="TIGR01394">
    <property type="entry name" value="TypA_BipA"/>
    <property type="match status" value="1"/>
</dbReference>
<dbReference type="GO" id="GO:0005525">
    <property type="term" value="F:GTP binding"/>
    <property type="evidence" value="ECO:0007669"/>
    <property type="project" value="UniProtKB-UniRule"/>
</dbReference>
<dbReference type="PANTHER" id="PTHR42908">
    <property type="entry name" value="TRANSLATION ELONGATION FACTOR-RELATED"/>
    <property type="match status" value="1"/>
</dbReference>
<feature type="domain" description="Tr-type G" evidence="5">
    <location>
        <begin position="6"/>
        <end position="201"/>
    </location>
</feature>
<dbReference type="EMBL" id="SLWU01000009">
    <property type="protein sequence ID" value="TCO66880.1"/>
    <property type="molecule type" value="Genomic_DNA"/>
</dbReference>
<dbReference type="SMART" id="SM00838">
    <property type="entry name" value="EFG_C"/>
    <property type="match status" value="1"/>
</dbReference>
<dbReference type="GO" id="GO:0043022">
    <property type="term" value="F:ribosome binding"/>
    <property type="evidence" value="ECO:0007669"/>
    <property type="project" value="UniProtKB-UniRule"/>
</dbReference>
<dbReference type="Proteomes" id="UP000294886">
    <property type="component" value="Unassembled WGS sequence"/>
</dbReference>
<keyword evidence="2 4" id="KW-0342">GTP-binding</keyword>
<dbReference type="InterPro" id="IPR035651">
    <property type="entry name" value="BipA_V"/>
</dbReference>
<dbReference type="Gene3D" id="2.40.30.10">
    <property type="entry name" value="Translation factors"/>
    <property type="match status" value="1"/>
</dbReference>
<accession>A0A4V2S983</accession>
<dbReference type="PANTHER" id="PTHR42908:SF8">
    <property type="entry name" value="TR-TYPE G DOMAIN-CONTAINING PROTEIN"/>
    <property type="match status" value="1"/>
</dbReference>
<evidence type="ECO:0000259" key="5">
    <source>
        <dbReference type="PROSITE" id="PS51722"/>
    </source>
</evidence>
<evidence type="ECO:0000256" key="3">
    <source>
        <dbReference type="ARBA" id="ARBA00048548"/>
    </source>
</evidence>
<dbReference type="Gene3D" id="3.40.50.300">
    <property type="entry name" value="P-loop containing nucleotide triphosphate hydrolases"/>
    <property type="match status" value="1"/>
</dbReference>
<dbReference type="InterPro" id="IPR042116">
    <property type="entry name" value="TypA/BipA_C"/>
</dbReference>
<gene>
    <name evidence="4" type="primary">bipA</name>
    <name evidence="6" type="ORF">EV203_10987</name>
</gene>
<dbReference type="FunFam" id="3.40.50.300:FF:000055">
    <property type="entry name" value="GTP-binding protein TypA"/>
    <property type="match status" value="1"/>
</dbReference>
<dbReference type="NCBIfam" id="TIGR00231">
    <property type="entry name" value="small_GTP"/>
    <property type="match status" value="1"/>
</dbReference>
<dbReference type="Pfam" id="PF00679">
    <property type="entry name" value="EFG_C"/>
    <property type="match status" value="1"/>
</dbReference>
<dbReference type="Pfam" id="PF03144">
    <property type="entry name" value="GTP_EFTU_D2"/>
    <property type="match status" value="1"/>
</dbReference>
<dbReference type="FunFam" id="2.40.30.10:FF:000016">
    <property type="entry name" value="GTP-binding protein TypA"/>
    <property type="match status" value="1"/>
</dbReference>
<dbReference type="InterPro" id="IPR047041">
    <property type="entry name" value="BipA_GTP-bd_dom"/>
</dbReference>
<dbReference type="CDD" id="cd16263">
    <property type="entry name" value="BipA_III"/>
    <property type="match status" value="1"/>
</dbReference>
<dbReference type="SUPFAM" id="SSF50447">
    <property type="entry name" value="Translation proteins"/>
    <property type="match status" value="1"/>
</dbReference>
<dbReference type="InterPro" id="IPR047043">
    <property type="entry name" value="BipA_III"/>
</dbReference>
<reference evidence="6 7" key="1">
    <citation type="submission" date="2019-03" db="EMBL/GenBank/DDBJ databases">
        <title>Genomic Encyclopedia of Type Strains, Phase IV (KMG-IV): sequencing the most valuable type-strain genomes for metagenomic binning, comparative biology and taxonomic classification.</title>
        <authorList>
            <person name="Goeker M."/>
        </authorList>
    </citation>
    <scope>NUCLEOTIDE SEQUENCE [LARGE SCALE GENOMIC DNA]</scope>
    <source>
        <strain evidence="6 7">DSM 13054</strain>
    </source>
</reference>
<organism evidence="6 7">
    <name type="scientific">Caldanaerobacter subterraneus</name>
    <dbReference type="NCBI Taxonomy" id="911092"/>
    <lineage>
        <taxon>Bacteria</taxon>
        <taxon>Bacillati</taxon>
        <taxon>Bacillota</taxon>
        <taxon>Clostridia</taxon>
        <taxon>Thermoanaerobacterales</taxon>
        <taxon>Thermoanaerobacteraceae</taxon>
        <taxon>Caldanaerobacter</taxon>
    </lineage>
</organism>
<protein>
    <recommendedName>
        <fullName evidence="4">Large ribosomal subunit assembly factor BipA</fullName>
        <ecNumber evidence="4">3.6.5.-</ecNumber>
    </recommendedName>
    <alternativeName>
        <fullName evidence="4">GTP-binding protein BipA</fullName>
    </alternativeName>
</protein>
<dbReference type="GO" id="GO:0019843">
    <property type="term" value="F:rRNA binding"/>
    <property type="evidence" value="ECO:0007669"/>
    <property type="project" value="UniProtKB-KW"/>
</dbReference>
<dbReference type="InterPro" id="IPR048876">
    <property type="entry name" value="BipA_C"/>
</dbReference>
<dbReference type="CDD" id="cd03691">
    <property type="entry name" value="BipA_TypA_II"/>
    <property type="match status" value="1"/>
</dbReference>
<feature type="binding site" evidence="4">
    <location>
        <begin position="18"/>
        <end position="23"/>
    </location>
    <ligand>
        <name>GTP</name>
        <dbReference type="ChEBI" id="CHEBI:37565"/>
    </ligand>
</feature>
<dbReference type="InterPro" id="IPR031157">
    <property type="entry name" value="G_TR_CS"/>
</dbReference>
<dbReference type="Pfam" id="PF00009">
    <property type="entry name" value="GTP_EFTU"/>
    <property type="match status" value="1"/>
</dbReference>
<dbReference type="GO" id="GO:1990904">
    <property type="term" value="C:ribonucleoprotein complex"/>
    <property type="evidence" value="ECO:0007669"/>
    <property type="project" value="TreeGrafter"/>
</dbReference>
<keyword evidence="4" id="KW-0690">Ribosome biogenesis</keyword>
<dbReference type="InterPro" id="IPR027417">
    <property type="entry name" value="P-loop_NTPase"/>
</dbReference>
<dbReference type="RefSeq" id="WP_132039555.1">
    <property type="nucleotide sequence ID" value="NZ_SLWU01000009.1"/>
</dbReference>
<comment type="catalytic activity">
    <reaction evidence="3 4">
        <text>GTP + H2O = GDP + phosphate + H(+)</text>
        <dbReference type="Rhea" id="RHEA:19669"/>
        <dbReference type="ChEBI" id="CHEBI:15377"/>
        <dbReference type="ChEBI" id="CHEBI:15378"/>
        <dbReference type="ChEBI" id="CHEBI:37565"/>
        <dbReference type="ChEBI" id="CHEBI:43474"/>
        <dbReference type="ChEBI" id="CHEBI:58189"/>
    </reaction>
</comment>
<dbReference type="CDD" id="cd03710">
    <property type="entry name" value="BipA_TypA_C"/>
    <property type="match status" value="1"/>
</dbReference>
<dbReference type="FunFam" id="3.30.70.240:FF:000002">
    <property type="entry name" value="GTP-binding protein TypA"/>
    <property type="match status" value="1"/>
</dbReference>
<dbReference type="InterPro" id="IPR005225">
    <property type="entry name" value="Small_GTP-bd"/>
</dbReference>
<keyword evidence="4" id="KW-0820">tRNA-binding</keyword>
<dbReference type="InterPro" id="IPR009000">
    <property type="entry name" value="Transl_B-barrel_sf"/>
</dbReference>
<dbReference type="Gene3D" id="3.30.70.870">
    <property type="entry name" value="Elongation Factor G (Translational Gtpase), domain 3"/>
    <property type="match status" value="1"/>
</dbReference>
<dbReference type="GO" id="GO:0009409">
    <property type="term" value="P:response to cold"/>
    <property type="evidence" value="ECO:0007669"/>
    <property type="project" value="UniProtKB-ARBA"/>
</dbReference>
<keyword evidence="4" id="KW-0378">Hydrolase</keyword>
<dbReference type="InterPro" id="IPR000640">
    <property type="entry name" value="EFG_V-like"/>
</dbReference>
<dbReference type="InterPro" id="IPR035647">
    <property type="entry name" value="EFG_III/V"/>
</dbReference>
<comment type="subcellular location">
    <subcellularLocation>
        <location evidence="4">Cytoplasm</location>
    </subcellularLocation>
    <text evidence="4">Binds to ribosomes.</text>
</comment>
<dbReference type="GO" id="GO:0000049">
    <property type="term" value="F:tRNA binding"/>
    <property type="evidence" value="ECO:0007669"/>
    <property type="project" value="UniProtKB-KW"/>
</dbReference>
<dbReference type="GO" id="GO:0000027">
    <property type="term" value="P:ribosomal large subunit assembly"/>
    <property type="evidence" value="ECO:0007669"/>
    <property type="project" value="UniProtKB-UniRule"/>
</dbReference>
<dbReference type="PROSITE" id="PS51722">
    <property type="entry name" value="G_TR_2"/>
    <property type="match status" value="1"/>
</dbReference>
<dbReference type="InterPro" id="IPR047042">
    <property type="entry name" value="BipA_II"/>
</dbReference>
<keyword evidence="4" id="KW-0699">rRNA-binding</keyword>
<dbReference type="GO" id="GO:0010467">
    <property type="term" value="P:gene expression"/>
    <property type="evidence" value="ECO:0007669"/>
    <property type="project" value="UniProtKB-ARBA"/>
</dbReference>
<dbReference type="PRINTS" id="PR00315">
    <property type="entry name" value="ELONGATNFCT"/>
</dbReference>
<keyword evidence="4" id="KW-0963">Cytoplasm</keyword>
<dbReference type="InterPro" id="IPR000795">
    <property type="entry name" value="T_Tr_GTP-bd_dom"/>
</dbReference>
<dbReference type="SUPFAM" id="SSF54980">
    <property type="entry name" value="EF-G C-terminal domain-like"/>
    <property type="match status" value="2"/>
</dbReference>
<keyword evidence="4" id="KW-0694">RNA-binding</keyword>
<dbReference type="InterPro" id="IPR006298">
    <property type="entry name" value="BipA"/>
</dbReference>
<comment type="caution">
    <text evidence="6">The sequence shown here is derived from an EMBL/GenBank/DDBJ whole genome shotgun (WGS) entry which is preliminary data.</text>
</comment>
<comment type="similarity">
    <text evidence="4">Belongs to the TRAFAC class translation factor GTPase superfamily. Classic translation factor GTPase family. BipA subfamily.</text>
</comment>
<dbReference type="FunFam" id="3.30.70.870:FF:000003">
    <property type="entry name" value="GTP-binding protein TypA"/>
    <property type="match status" value="1"/>
</dbReference>
<dbReference type="AlphaFoldDB" id="A0A4V2S983"/>
<dbReference type="InterPro" id="IPR004161">
    <property type="entry name" value="EFTu-like_2"/>
</dbReference>
<dbReference type="FunFam" id="2.40.50.250:FF:000001">
    <property type="entry name" value="GTP-binding protein TypA"/>
    <property type="match status" value="1"/>
</dbReference>
<dbReference type="HAMAP" id="MF_00849">
    <property type="entry name" value="BipA"/>
    <property type="match status" value="1"/>
</dbReference>
<keyword evidence="1 4" id="KW-0547">Nucleotide-binding</keyword>
<dbReference type="GO" id="GO:0005829">
    <property type="term" value="C:cytosol"/>
    <property type="evidence" value="ECO:0007669"/>
    <property type="project" value="TreeGrafter"/>
</dbReference>
<dbReference type="GO" id="GO:0003924">
    <property type="term" value="F:GTPase activity"/>
    <property type="evidence" value="ECO:0007669"/>
    <property type="project" value="UniProtKB-UniRule"/>
</dbReference>
<comment type="function">
    <text evidence="4">A 50S ribosomal subunit assembly protein with GTPase activity, required for 50S subunit assembly at low temperatures, may also play a role in translation. Binds GTP and analogs. Binds the 70S ribosome between the 30S and 50S subunits, in a similar position as ribosome-bound EF-G; it contacts a number of ribosomal proteins, both rRNAs and the A-site tRNA.</text>
</comment>
<dbReference type="PROSITE" id="PS00301">
    <property type="entry name" value="G_TR_1"/>
    <property type="match status" value="1"/>
</dbReference>
<evidence type="ECO:0000256" key="1">
    <source>
        <dbReference type="ARBA" id="ARBA00022741"/>
    </source>
</evidence>
<dbReference type="Gene3D" id="2.40.50.250">
    <property type="entry name" value="bipa protein"/>
    <property type="match status" value="1"/>
</dbReference>
<comment type="caution">
    <text evidence="4">Lacks conserved residue(s) required for the propagation of feature annotation.</text>
</comment>
<dbReference type="Gene3D" id="3.30.70.240">
    <property type="match status" value="1"/>
</dbReference>
<comment type="subunit">
    <text evidence="4">Monomer.</text>
</comment>
<proteinExistence type="inferred from homology"/>
<dbReference type="Pfam" id="PF21018">
    <property type="entry name" value="BipA_C"/>
    <property type="match status" value="1"/>
</dbReference>
<dbReference type="SUPFAM" id="SSF52540">
    <property type="entry name" value="P-loop containing nucleoside triphosphate hydrolases"/>
    <property type="match status" value="1"/>
</dbReference>
<evidence type="ECO:0000256" key="2">
    <source>
        <dbReference type="ARBA" id="ARBA00023134"/>
    </source>
</evidence>